<sequence length="601" mass="67440">MISAVKNIYTDAKRGDFVISNQKIGWRCSETGKKRFIPVDKIDTVGWTNLGKLDGRDHDCYQLRLRLKEDCVYREVDEGIPPELKEKHTKEFLKTHQESWDVHFTGFQLADKGHLNEFFKKNSISFGGVDGSQDVSLSLRGWNWGDVKIDREDVVFDHSIKGTAGVPHTEEVLRIPLAYIAGVSANNNEISLKTAPLKTSSDKPHTLTDIRFYIPPGLVRSETYTPAEILEKILAGRCKTDEAKGSVIATFPKTKLLHPRGQYEVTFSGITLRFRGSTHTFVVKYTNIGKMFTVLMPSDEYAFIISLKEPVMKNKTTFTSLIISIKRGERLNTTIMCDSAIQKKYGLPTRFSDDAVRVYAALLLAVTEQRKKGDGGGVIVPGSFAVTSRGIAPRPDKALDPPEGVHQSVRCVYEKNQGHLFPLDDYLLFVCKPVIIIPKKDINHIQLSSGINAVSKATRISLTVITKKEKYEFSDIRDVYSMALDKQMKKMVGAAHFKNTHTPTAIIESAVGDMGDDEDSQDSQDSDNASFEASEDSEEVSEPSVKDMGTDDKKKFDEMAKKAEKEGVGRGKRRKPDIDFTEDLKAIDAEKRKRKREKKDK</sequence>
<feature type="compositionally biased region" description="Basic and acidic residues" evidence="1">
    <location>
        <begin position="576"/>
        <end position="591"/>
    </location>
</feature>
<dbReference type="InterPro" id="IPR013719">
    <property type="entry name" value="RTT106/SPT16-like_middle_dom"/>
</dbReference>
<feature type="domain" description="SSRP1 dimerization" evidence="2">
    <location>
        <begin position="141"/>
        <end position="216"/>
    </location>
</feature>
<gene>
    <name evidence="5" type="ORF">ADUPG1_014219</name>
</gene>
<dbReference type="PANTHER" id="PTHR45849">
    <property type="entry name" value="FACT COMPLEX SUBUNIT SSRP1"/>
    <property type="match status" value="1"/>
</dbReference>
<dbReference type="Pfam" id="PF21103">
    <property type="entry name" value="PH1_SSRP1-like"/>
    <property type="match status" value="1"/>
</dbReference>
<evidence type="ECO:0000259" key="3">
    <source>
        <dbReference type="Pfam" id="PF08512"/>
    </source>
</evidence>
<evidence type="ECO:0008006" key="7">
    <source>
        <dbReference type="Google" id="ProtNLM"/>
    </source>
</evidence>
<dbReference type="Pfam" id="PF08512">
    <property type="entry name" value="Rttp106-like_middle"/>
    <property type="match status" value="1"/>
</dbReference>
<proteinExistence type="predicted"/>
<dbReference type="InterPro" id="IPR024954">
    <property type="entry name" value="SSRP1_DD"/>
</dbReference>
<dbReference type="Gene3D" id="2.30.29.150">
    <property type="match status" value="1"/>
</dbReference>
<feature type="region of interest" description="Disordered" evidence="1">
    <location>
        <begin position="512"/>
        <end position="601"/>
    </location>
</feature>
<dbReference type="Pfam" id="PF03531">
    <property type="entry name" value="SSrecog"/>
    <property type="match status" value="1"/>
</dbReference>
<feature type="domain" description="FACT complex subunit SSRP1-like first PH" evidence="4">
    <location>
        <begin position="247"/>
        <end position="369"/>
    </location>
</feature>
<reference evidence="5" key="1">
    <citation type="submission" date="2022-03" db="EMBL/GenBank/DDBJ databases">
        <title>Draft genome sequence of Aduncisulcus paluster, a free-living microaerophilic Fornicata.</title>
        <authorList>
            <person name="Yuyama I."/>
            <person name="Kume K."/>
            <person name="Tamura T."/>
            <person name="Inagaki Y."/>
            <person name="Hashimoto T."/>
        </authorList>
    </citation>
    <scope>NUCLEOTIDE SEQUENCE</scope>
    <source>
        <strain evidence="5">NY0171</strain>
    </source>
</reference>
<dbReference type="InterPro" id="IPR038167">
    <property type="entry name" value="SSRP1_sf"/>
</dbReference>
<comment type="caution">
    <text evidence="5">The sequence shown here is derived from an EMBL/GenBank/DDBJ whole genome shotgun (WGS) entry which is preliminary data.</text>
</comment>
<dbReference type="Gene3D" id="2.30.29.30">
    <property type="entry name" value="Pleckstrin-homology domain (PH domain)/Phosphotyrosine-binding domain (PTB)"/>
    <property type="match status" value="1"/>
</dbReference>
<protein>
    <recommendedName>
        <fullName evidence="7">FACT complex subunit SSRP1</fullName>
    </recommendedName>
</protein>
<feature type="compositionally biased region" description="Basic residues" evidence="1">
    <location>
        <begin position="592"/>
        <end position="601"/>
    </location>
</feature>
<dbReference type="PANTHER" id="PTHR45849:SF1">
    <property type="entry name" value="FACT COMPLEX SUBUNIT SSRP1"/>
    <property type="match status" value="1"/>
</dbReference>
<feature type="domain" description="Histone chaperone RTT106/FACT complex subunit SPT16-like middle" evidence="3">
    <location>
        <begin position="408"/>
        <end position="483"/>
    </location>
</feature>
<dbReference type="SUPFAM" id="SSF50729">
    <property type="entry name" value="PH domain-like"/>
    <property type="match status" value="1"/>
</dbReference>
<dbReference type="InterPro" id="IPR011993">
    <property type="entry name" value="PH-like_dom_sf"/>
</dbReference>
<feature type="compositionally biased region" description="Basic and acidic residues" evidence="1">
    <location>
        <begin position="544"/>
        <end position="569"/>
    </location>
</feature>
<evidence type="ECO:0000259" key="2">
    <source>
        <dbReference type="Pfam" id="PF03531"/>
    </source>
</evidence>
<accession>A0ABQ5KD16</accession>
<evidence type="ECO:0000313" key="5">
    <source>
        <dbReference type="EMBL" id="GKT29821.1"/>
    </source>
</evidence>
<name>A0ABQ5KD16_9EUKA</name>
<dbReference type="InterPro" id="IPR050454">
    <property type="entry name" value="RTT106/SSRP1_HistChap/FACT"/>
</dbReference>
<feature type="compositionally biased region" description="Acidic residues" evidence="1">
    <location>
        <begin position="514"/>
        <end position="525"/>
    </location>
</feature>
<evidence type="ECO:0000259" key="4">
    <source>
        <dbReference type="Pfam" id="PF21103"/>
    </source>
</evidence>
<dbReference type="InterPro" id="IPR048993">
    <property type="entry name" value="SSRP1-like_PH1"/>
</dbReference>
<keyword evidence="6" id="KW-1185">Reference proteome</keyword>
<evidence type="ECO:0000313" key="6">
    <source>
        <dbReference type="Proteomes" id="UP001057375"/>
    </source>
</evidence>
<dbReference type="Proteomes" id="UP001057375">
    <property type="component" value="Unassembled WGS sequence"/>
</dbReference>
<dbReference type="EMBL" id="BQXS01013858">
    <property type="protein sequence ID" value="GKT29821.1"/>
    <property type="molecule type" value="Genomic_DNA"/>
</dbReference>
<dbReference type="Gene3D" id="2.30.29.220">
    <property type="entry name" value="Structure-specific recognition protein (SSRP1)"/>
    <property type="match status" value="1"/>
</dbReference>
<organism evidence="5 6">
    <name type="scientific">Aduncisulcus paluster</name>
    <dbReference type="NCBI Taxonomy" id="2918883"/>
    <lineage>
        <taxon>Eukaryota</taxon>
        <taxon>Metamonada</taxon>
        <taxon>Carpediemonas-like organisms</taxon>
        <taxon>Aduncisulcus</taxon>
    </lineage>
</organism>
<evidence type="ECO:0000256" key="1">
    <source>
        <dbReference type="SAM" id="MobiDB-lite"/>
    </source>
</evidence>